<evidence type="ECO:0000313" key="3">
    <source>
        <dbReference type="Proteomes" id="UP000298416"/>
    </source>
</evidence>
<dbReference type="Gene3D" id="2.60.200.40">
    <property type="match status" value="1"/>
</dbReference>
<protein>
    <recommendedName>
        <fullName evidence="1">YegS/DAGK C-terminal domain-containing protein</fullName>
    </recommendedName>
</protein>
<feature type="domain" description="YegS/DAGK C-terminal" evidence="1">
    <location>
        <begin position="68"/>
        <end position="141"/>
    </location>
</feature>
<comment type="caution">
    <text evidence="2">The sequence shown here is derived from an EMBL/GenBank/DDBJ whole genome shotgun (WGS) entry which is preliminary data.</text>
</comment>
<dbReference type="AlphaFoldDB" id="A0A8X8Z576"/>
<dbReference type="EMBL" id="PNBA02000018">
    <property type="protein sequence ID" value="KAG6392246.1"/>
    <property type="molecule type" value="Genomic_DNA"/>
</dbReference>
<dbReference type="SUPFAM" id="SSF111331">
    <property type="entry name" value="NAD kinase/diacylglycerol kinase-like"/>
    <property type="match status" value="1"/>
</dbReference>
<keyword evidence="3" id="KW-1185">Reference proteome</keyword>
<reference evidence="2" key="1">
    <citation type="submission" date="2018-01" db="EMBL/GenBank/DDBJ databases">
        <authorList>
            <person name="Mao J.F."/>
        </authorList>
    </citation>
    <scope>NUCLEOTIDE SEQUENCE</scope>
    <source>
        <strain evidence="2">Huo1</strain>
        <tissue evidence="2">Leaf</tissue>
    </source>
</reference>
<dbReference type="InterPro" id="IPR016064">
    <property type="entry name" value="NAD/diacylglycerol_kinase_sf"/>
</dbReference>
<dbReference type="InterPro" id="IPR045540">
    <property type="entry name" value="YegS/DAGK_C"/>
</dbReference>
<evidence type="ECO:0000259" key="1">
    <source>
        <dbReference type="Pfam" id="PF19279"/>
    </source>
</evidence>
<organism evidence="2">
    <name type="scientific">Salvia splendens</name>
    <name type="common">Scarlet sage</name>
    <dbReference type="NCBI Taxonomy" id="180675"/>
    <lineage>
        <taxon>Eukaryota</taxon>
        <taxon>Viridiplantae</taxon>
        <taxon>Streptophyta</taxon>
        <taxon>Embryophyta</taxon>
        <taxon>Tracheophyta</taxon>
        <taxon>Spermatophyta</taxon>
        <taxon>Magnoliopsida</taxon>
        <taxon>eudicotyledons</taxon>
        <taxon>Gunneridae</taxon>
        <taxon>Pentapetalae</taxon>
        <taxon>asterids</taxon>
        <taxon>lamiids</taxon>
        <taxon>Lamiales</taxon>
        <taxon>Lamiaceae</taxon>
        <taxon>Nepetoideae</taxon>
        <taxon>Mentheae</taxon>
        <taxon>Salviinae</taxon>
        <taxon>Salvia</taxon>
        <taxon>Salvia subgen. Calosphace</taxon>
        <taxon>core Calosphace</taxon>
    </lineage>
</organism>
<reference evidence="2" key="2">
    <citation type="submission" date="2020-08" db="EMBL/GenBank/DDBJ databases">
        <title>Plant Genome Project.</title>
        <authorList>
            <person name="Zhang R.-G."/>
        </authorList>
    </citation>
    <scope>NUCLEOTIDE SEQUENCE</scope>
    <source>
        <strain evidence="2">Huo1</strain>
        <tissue evidence="2">Leaf</tissue>
    </source>
</reference>
<dbReference type="Pfam" id="PF19279">
    <property type="entry name" value="YegS_C"/>
    <property type="match status" value="1"/>
</dbReference>
<sequence>MKPFGLWICQNSMELFALAEMEFLVEVLLSGLLSLEDWEKDTSWSSTCRNWKWHDKAIKSYGELPDLEKNIIIDDESATKSVDGLVRDPSYGYQGPKAAPHAEFSDGCLDLIMINKSPKLPLLKLMSELNSEGHVKSPHVSEF</sequence>
<proteinExistence type="predicted"/>
<dbReference type="Proteomes" id="UP000298416">
    <property type="component" value="Unassembled WGS sequence"/>
</dbReference>
<name>A0A8X8Z576_SALSN</name>
<evidence type="ECO:0000313" key="2">
    <source>
        <dbReference type="EMBL" id="KAG6392246.1"/>
    </source>
</evidence>
<gene>
    <name evidence="2" type="ORF">SASPL_146459</name>
</gene>
<accession>A0A8X8Z576</accession>